<dbReference type="InterPro" id="IPR028591">
    <property type="entry name" value="DIS3L2"/>
</dbReference>
<dbReference type="Pfam" id="PF17877">
    <property type="entry name" value="Dis3l2_C_term"/>
    <property type="match status" value="1"/>
</dbReference>
<feature type="site" description="Important for catalytic activity" evidence="5">
    <location>
        <position position="940"/>
    </location>
</feature>
<feature type="binding site" evidence="5">
    <location>
        <position position="941"/>
    </location>
    <ligand>
        <name>Mg(2+)</name>
        <dbReference type="ChEBI" id="CHEBI:18420"/>
    </ligand>
</feature>
<feature type="compositionally biased region" description="Low complexity" evidence="7">
    <location>
        <begin position="384"/>
        <end position="395"/>
    </location>
</feature>
<gene>
    <name evidence="9" type="primary">SPOSA6832_01665</name>
</gene>
<dbReference type="InterPro" id="IPR001900">
    <property type="entry name" value="RNase_II/R"/>
</dbReference>
<dbReference type="EC" id="3.1.13.-" evidence="5"/>
<dbReference type="PROSITE" id="PS01174">
    <property type="entry name" value="LIPASE_GDXG_SER"/>
    <property type="match status" value="1"/>
</dbReference>
<dbReference type="SMART" id="SM00955">
    <property type="entry name" value="RNB"/>
    <property type="match status" value="1"/>
</dbReference>
<comment type="cofactor">
    <cofactor evidence="5">
        <name>Mg(2+)</name>
        <dbReference type="ChEBI" id="CHEBI:18420"/>
    </cofactor>
    <cofactor evidence="5">
        <name>Mn(2+)</name>
        <dbReference type="ChEBI" id="CHEBI:29035"/>
    </cofactor>
</comment>
<evidence type="ECO:0000259" key="8">
    <source>
        <dbReference type="SMART" id="SM00955"/>
    </source>
</evidence>
<dbReference type="InterPro" id="IPR012340">
    <property type="entry name" value="NA-bd_OB-fold"/>
</dbReference>
<feature type="region of interest" description="Disordered" evidence="7">
    <location>
        <begin position="459"/>
        <end position="526"/>
    </location>
</feature>
<feature type="compositionally biased region" description="Basic and acidic residues" evidence="7">
    <location>
        <begin position="765"/>
        <end position="779"/>
    </location>
</feature>
<dbReference type="InterPro" id="IPR033140">
    <property type="entry name" value="Lipase_GDXG_put_SER_AS"/>
</dbReference>
<dbReference type="Gene3D" id="2.40.50.690">
    <property type="match status" value="1"/>
</dbReference>
<dbReference type="InterPro" id="IPR041505">
    <property type="entry name" value="Dis3_CSD2"/>
</dbReference>
<feature type="region of interest" description="Disordered" evidence="7">
    <location>
        <begin position="756"/>
        <end position="790"/>
    </location>
</feature>
<dbReference type="InterPro" id="IPR022966">
    <property type="entry name" value="RNase_II/R_CS"/>
</dbReference>
<dbReference type="FunFam" id="2.40.50.700:FF:000002">
    <property type="entry name" value="Cell wall biogenesis protein"/>
    <property type="match status" value="1"/>
</dbReference>
<comment type="similarity">
    <text evidence="5">Belongs to the RNR ribonuclease family. DIS3L2 subfamily.</text>
</comment>
<organism evidence="9 10">
    <name type="scientific">Sporidiobolus salmonicolor</name>
    <name type="common">Yeast-like fungus</name>
    <name type="synonym">Sporobolomyces salmonicolor</name>
    <dbReference type="NCBI Taxonomy" id="5005"/>
    <lineage>
        <taxon>Eukaryota</taxon>
        <taxon>Fungi</taxon>
        <taxon>Dikarya</taxon>
        <taxon>Basidiomycota</taxon>
        <taxon>Pucciniomycotina</taxon>
        <taxon>Microbotryomycetes</taxon>
        <taxon>Sporidiobolales</taxon>
        <taxon>Sporidiobolaceae</taxon>
        <taxon>Sporobolomyces</taxon>
    </lineage>
</organism>
<dbReference type="InterPro" id="IPR013094">
    <property type="entry name" value="AB_hydrolase_3"/>
</dbReference>
<keyword evidence="2 5" id="KW-0479">Metal-binding</keyword>
<feature type="region of interest" description="Disordered" evidence="7">
    <location>
        <begin position="674"/>
        <end position="707"/>
    </location>
</feature>
<sequence length="2012" mass="217648">MSSPTDSKPSKEDPRKSPTAPGSTARNRSGGGGGGERNKPRSSSRGAPGGGKKSPAPPGDGDKKPASTGGGHGRRPSRGGGGGGGGGPRAGAQQQKKDGNAGPTDGIANIKNLLSEMKDSPSSSPGQPGSPSRARGTSAGTHRKNASGQMSLPSISAPPPAPSAAVSSTLNPNAGGFQPGTLGPIHDMMDEGLITPTASRFDLMTGLPGSPPLGNAFAHRQQYGNTNPLVGQGELPEEIPGFGGVAGMNQRAFGFPQTQQSILQQQQHFLQLQAQQQAFELQRQLQQLGAAASAAGQGGVGVGGFAAQMAGGGNDATDLIAEQMAIQQQLANLKLQQESLMARFGDMQAGLQQQGGEPSRIGTGPGQHRRVLSQQQQPTGAMGQFGAPTGQFGQQQQGGSGAPNLPKGHGRRHSVNVKSNGQQQQQQQQASPPIGGNNGGFAGANGGFTFGAAGGGAGGGLGPGFRFPPNRAQQQHQQREEDGPLGNGGWGAGDSPSQQGRQMGHHRRQSGSVSSLGGWNWNPNQSNTANLAEAQAHLQQLAAYRASAGHSRVPSFGMSAIGPGGQGGPGQLAMAGYGGGIPQPGMGQGGGGQMRKSLFAPYLPQASIPPLLAAGKLVIGTLRVNKRNRSDAYVATDVLDADIYICGSKDRNRALEGDIVAVELLDVDEVWGTKKDKEEKKRKKEEQASYDPRATRDMRKQDKKKDDVEVEGQGLMLFEEEEVNDDQKPQFAGHVVAVLERAPGQLFSGMLGVLRPSSAATQQKQESERREREGVDLRGHQNSSPQPPPKIIWFRPTDKRVPLIAIRKGPAFSSCIHLWLISLFPEKTATEQAPSDFIERPEKYADRLFVACIKRWPISSLHPFGQLVEELGPIGDIETETSALLKDCNFSAEDFSESVVKCLPPTPWSIPDHEIQPGVRRDLRNHRVFTIDPETAKDLDDALHIVKNEGGTFEVGVHIADVSHFPNTPLDREARKRATTVYLVQRAVPMLPPSLSEELCSLNPGSDKLTFSVIFTLTPEGKVVSTWFGKTIIKSVPFLLSSPPRPLTAPSLNSSKVKLAYADAQEVIEGRSLPEHKGEDASMRAEIENDIKELAVRLSRVSPFRRRQTDSSEPNSSLQGIAKHLRSRRFENGALRIDNVKVSFSLDEFGLPEDCRTFERKEANELIEEYMLLANISVAGKIASGLPDQALLRRHESPIDRRLDAFIDRMKRLGIELDSSSSGALMKSFNSVTDKNERLTLQHLSTRSMQRAKYFCSGSLDISKYRHYALSVPLYTHFTSPIRRYADIMVHRQLEAILLSSSSPTSSGGGDVRFNLDTEAVSKIAQVCNAKKEAARLAQEQSAHLYLCVLISDLTKRYGPVVRMATVIGVLDQAYDVLISEFGVEKRVRMNDIPTESFVYDEHTNSLTIYWKKGIDVLSWLVENNQDDHLQRLHSQVQHHAKMMEAQSGKAQAEQALFDDDDDEDDGANGFAAAAAKDTEQHRKSRERAPLKFEGLSTKDGHAAQTVQELHEVPVIISADMTKSPPVLKVVAVNPFADLTATTRRSRKRRPPLCARDSALRTLFPLPPPPLCLSPRSRILCSFTLLRLVPTFCTTALGYSVWGPPHQTWTFRLALFCAISRRYAKIAVEERKRTPTHELKAIEAAQARRKLDAMTPGGAEPGFAVQVEWVVRKRGLGGVLAAVDEDETGERTLTVTVDYRLSPEVVFPAALLDAVSAVFYLTEELHIPASNVIVSGDSAGGNLALALMLYLRDHDLAQLGAGILLSPWVDLTQSLKSWDDNLVRSAIPSSSMPAEPDLLAPKPQLSDYLYFDRSDPLTSTRLFLGPDFDEHLTSPYVSPALTASLAGLPPLLIQAGGAETLVDETTLLAQRADAAGVDTTHEIYEGGVHVFQMLQREDTAPAALRAMGEWARTRPPVLAEMGAREGWDRVGRLLGDAWEKRSAEGRAERRRWKREPAPTRGTSSFVFEPVVEAAPVVRVREGAHEAALKAVEDMAKRQHRGELTHVYKARKV</sequence>
<dbReference type="PROSITE" id="PS01175">
    <property type="entry name" value="RIBONUCLEASE_II"/>
    <property type="match status" value="1"/>
</dbReference>
<feature type="active site" evidence="6">
    <location>
        <position position="1738"/>
    </location>
</feature>
<comment type="subcellular location">
    <subcellularLocation>
        <location evidence="5">Cytoplasm</location>
    </subcellularLocation>
    <subcellularLocation>
        <location evidence="5">Cytoplasm</location>
        <location evidence="5">P-body</location>
    </subcellularLocation>
</comment>
<evidence type="ECO:0000256" key="1">
    <source>
        <dbReference type="ARBA" id="ARBA00022490"/>
    </source>
</evidence>
<keyword evidence="5" id="KW-0378">Hydrolase</keyword>
<dbReference type="HAMAP" id="MF_03045">
    <property type="entry name" value="DIS3L2"/>
    <property type="match status" value="1"/>
</dbReference>
<dbReference type="GO" id="GO:0003723">
    <property type="term" value="F:RNA binding"/>
    <property type="evidence" value="ECO:0007669"/>
    <property type="project" value="UniProtKB-KW"/>
</dbReference>
<feature type="binding site" evidence="5">
    <location>
        <position position="932"/>
    </location>
    <ligand>
        <name>Mg(2+)</name>
        <dbReference type="ChEBI" id="CHEBI:18420"/>
    </ligand>
</feature>
<dbReference type="Pfam" id="PF00773">
    <property type="entry name" value="RNB"/>
    <property type="match status" value="2"/>
</dbReference>
<evidence type="ECO:0000313" key="9">
    <source>
        <dbReference type="EMBL" id="CEQ40087.1"/>
    </source>
</evidence>
<dbReference type="Gene3D" id="2.40.50.140">
    <property type="entry name" value="Nucleic acid-binding proteins"/>
    <property type="match status" value="1"/>
</dbReference>
<feature type="compositionally biased region" description="Low complexity" evidence="7">
    <location>
        <begin position="120"/>
        <end position="132"/>
    </location>
</feature>
<dbReference type="GO" id="GO:0046872">
    <property type="term" value="F:metal ion binding"/>
    <property type="evidence" value="ECO:0007669"/>
    <property type="project" value="UniProtKB-KW"/>
</dbReference>
<keyword evidence="10" id="KW-1185">Reference proteome</keyword>
<dbReference type="FunFam" id="2.40.50.690:FF:000001">
    <property type="entry name" value="Cell wall biogenesis protein"/>
    <property type="match status" value="1"/>
</dbReference>
<dbReference type="SUPFAM" id="SSF53474">
    <property type="entry name" value="alpha/beta-Hydrolases"/>
    <property type="match status" value="1"/>
</dbReference>
<protein>
    <recommendedName>
        <fullName evidence="5">DIS3-like exonuclease 2</fullName>
        <ecNumber evidence="5">3.1.13.-</ecNumber>
    </recommendedName>
</protein>
<dbReference type="Proteomes" id="UP000243876">
    <property type="component" value="Unassembled WGS sequence"/>
</dbReference>
<feature type="region of interest" description="Disordered" evidence="7">
    <location>
        <begin position="351"/>
        <end position="442"/>
    </location>
</feature>
<dbReference type="OrthoDB" id="372421at2759"/>
<feature type="compositionally biased region" description="Polar residues" evidence="7">
    <location>
        <begin position="512"/>
        <end position="526"/>
    </location>
</feature>
<dbReference type="InterPro" id="IPR029058">
    <property type="entry name" value="AB_hydrolase_fold"/>
</dbReference>
<dbReference type="InterPro" id="IPR050180">
    <property type="entry name" value="RNR_Ribonuclease"/>
</dbReference>
<reference evidence="10" key="1">
    <citation type="submission" date="2015-02" db="EMBL/GenBank/DDBJ databases">
        <authorList>
            <person name="Gon?alves P."/>
        </authorList>
    </citation>
    <scope>NUCLEOTIDE SEQUENCE [LARGE SCALE GENOMIC DNA]</scope>
</reference>
<keyword evidence="3 5" id="KW-0460">Magnesium</keyword>
<dbReference type="PANTHER" id="PTHR23355">
    <property type="entry name" value="RIBONUCLEASE"/>
    <property type="match status" value="1"/>
</dbReference>
<dbReference type="Gene3D" id="2.40.50.700">
    <property type="match status" value="1"/>
</dbReference>
<evidence type="ECO:0000256" key="4">
    <source>
        <dbReference type="ARBA" id="ARBA00022884"/>
    </source>
</evidence>
<evidence type="ECO:0000313" key="10">
    <source>
        <dbReference type="Proteomes" id="UP000243876"/>
    </source>
</evidence>
<proteinExistence type="inferred from homology"/>
<feature type="domain" description="RNB" evidence="8">
    <location>
        <begin position="920"/>
        <end position="1300"/>
    </location>
</feature>
<dbReference type="Pfam" id="PF17849">
    <property type="entry name" value="OB_Dis3"/>
    <property type="match status" value="1"/>
</dbReference>
<evidence type="ECO:0000256" key="6">
    <source>
        <dbReference type="PROSITE-ProRule" id="PRU10038"/>
    </source>
</evidence>
<evidence type="ECO:0000256" key="5">
    <source>
        <dbReference type="HAMAP-Rule" id="MF_03045"/>
    </source>
</evidence>
<keyword evidence="5" id="KW-0464">Manganese</keyword>
<name>A0A0D6EJ87_SPOSA</name>
<evidence type="ECO:0000256" key="2">
    <source>
        <dbReference type="ARBA" id="ARBA00022723"/>
    </source>
</evidence>
<dbReference type="PANTHER" id="PTHR23355:SF9">
    <property type="entry name" value="DIS3-LIKE EXONUCLEASE 2"/>
    <property type="match status" value="1"/>
</dbReference>
<dbReference type="SUPFAM" id="SSF50249">
    <property type="entry name" value="Nucleic acid-binding proteins"/>
    <property type="match status" value="3"/>
</dbReference>
<keyword evidence="5" id="KW-0269">Exonuclease</keyword>
<keyword evidence="4 5" id="KW-0694">RNA-binding</keyword>
<dbReference type="GO" id="GO:0000932">
    <property type="term" value="C:P-body"/>
    <property type="evidence" value="ECO:0007669"/>
    <property type="project" value="UniProtKB-SubCell"/>
</dbReference>
<comment type="function">
    <text evidence="5">3'-5'-exoribonuclease that specifically recognizes RNAs polyuridylated at their 3' end and mediates their degradation. Component of an exosome-independent RNA degradation pathway that mediates degradation of cytoplasmic mRNAs that have been deadenylated and subsequently uridylated at their 3'.</text>
</comment>
<dbReference type="Gene3D" id="3.40.50.1820">
    <property type="entry name" value="alpha/beta hydrolase"/>
    <property type="match status" value="1"/>
</dbReference>
<feature type="compositionally biased region" description="Gly residues" evidence="7">
    <location>
        <begin position="78"/>
        <end position="89"/>
    </location>
</feature>
<evidence type="ECO:0000256" key="7">
    <source>
        <dbReference type="SAM" id="MobiDB-lite"/>
    </source>
</evidence>
<dbReference type="GO" id="GO:0000175">
    <property type="term" value="F:3'-5'-RNA exonuclease activity"/>
    <property type="evidence" value="ECO:0007669"/>
    <property type="project" value="UniProtKB-UniRule"/>
</dbReference>
<dbReference type="InterPro" id="IPR041093">
    <property type="entry name" value="Dis3l2-like_C"/>
</dbReference>
<evidence type="ECO:0000256" key="3">
    <source>
        <dbReference type="ARBA" id="ARBA00022842"/>
    </source>
</evidence>
<dbReference type="EMBL" id="CENE01000005">
    <property type="protein sequence ID" value="CEQ40087.1"/>
    <property type="molecule type" value="Genomic_DNA"/>
</dbReference>
<keyword evidence="1 5" id="KW-0963">Cytoplasm</keyword>
<dbReference type="GO" id="GO:1990074">
    <property type="term" value="P:polyuridylation-dependent mRNA catabolic process"/>
    <property type="evidence" value="ECO:0007669"/>
    <property type="project" value="UniProtKB-UniRule"/>
</dbReference>
<feature type="region of interest" description="Disordered" evidence="7">
    <location>
        <begin position="1"/>
        <end position="189"/>
    </location>
</feature>
<keyword evidence="5" id="KW-0540">Nuclease</keyword>
<dbReference type="GO" id="GO:0000956">
    <property type="term" value="P:nuclear-transcribed mRNA catabolic process"/>
    <property type="evidence" value="ECO:0007669"/>
    <property type="project" value="UniProtKB-UniRule"/>
</dbReference>
<dbReference type="Pfam" id="PF07859">
    <property type="entry name" value="Abhydrolase_3"/>
    <property type="match status" value="1"/>
</dbReference>
<feature type="compositionally biased region" description="Low complexity" evidence="7">
    <location>
        <begin position="422"/>
        <end position="435"/>
    </location>
</feature>
<accession>A0A0D6EJ87</accession>